<feature type="transmembrane region" description="Helical" evidence="6">
    <location>
        <begin position="127"/>
        <end position="149"/>
    </location>
</feature>
<feature type="compositionally biased region" description="Polar residues" evidence="5">
    <location>
        <begin position="245"/>
        <end position="287"/>
    </location>
</feature>
<evidence type="ECO:0000313" key="8">
    <source>
        <dbReference type="EMBL" id="KTB46117.1"/>
    </source>
</evidence>
<organism evidence="8 9">
    <name type="scientific">Moniliophthora roreri</name>
    <name type="common">Frosty pod rot fungus</name>
    <name type="synonym">Monilia roreri</name>
    <dbReference type="NCBI Taxonomy" id="221103"/>
    <lineage>
        <taxon>Eukaryota</taxon>
        <taxon>Fungi</taxon>
        <taxon>Dikarya</taxon>
        <taxon>Basidiomycota</taxon>
        <taxon>Agaricomycotina</taxon>
        <taxon>Agaricomycetes</taxon>
        <taxon>Agaricomycetidae</taxon>
        <taxon>Agaricales</taxon>
        <taxon>Marasmiineae</taxon>
        <taxon>Marasmiaceae</taxon>
        <taxon>Moniliophthora</taxon>
    </lineage>
</organism>
<protein>
    <recommendedName>
        <fullName evidence="7">MARVEL domain-containing protein</fullName>
    </recommendedName>
</protein>
<feature type="transmembrane region" description="Helical" evidence="6">
    <location>
        <begin position="85"/>
        <end position="107"/>
    </location>
</feature>
<feature type="transmembrane region" description="Helical" evidence="6">
    <location>
        <begin position="55"/>
        <end position="73"/>
    </location>
</feature>
<dbReference type="eggNOG" id="ENOG502S49E">
    <property type="taxonomic scope" value="Eukaryota"/>
</dbReference>
<reference evidence="8 9" key="1">
    <citation type="submission" date="2015-12" db="EMBL/GenBank/DDBJ databases">
        <title>Draft genome sequence of Moniliophthora roreri, the causal agent of frosty pod rot of cacao.</title>
        <authorList>
            <person name="Aime M.C."/>
            <person name="Diaz-Valderrama J.R."/>
            <person name="Kijpornyongpan T."/>
            <person name="Phillips-Mora W."/>
        </authorList>
    </citation>
    <scope>NUCLEOTIDE SEQUENCE [LARGE SCALE GENOMIC DNA]</scope>
    <source>
        <strain evidence="8 9">MCA 2952</strain>
    </source>
</reference>
<feature type="compositionally biased region" description="Basic and acidic residues" evidence="5">
    <location>
        <begin position="1"/>
        <end position="12"/>
    </location>
</feature>
<keyword evidence="4 6" id="KW-0472">Membrane</keyword>
<name>A0A0W0GC30_MONRR</name>
<dbReference type="Proteomes" id="UP000054988">
    <property type="component" value="Unassembled WGS sequence"/>
</dbReference>
<keyword evidence="2 6" id="KW-0812">Transmembrane</keyword>
<dbReference type="GO" id="GO:0016020">
    <property type="term" value="C:membrane"/>
    <property type="evidence" value="ECO:0007669"/>
    <property type="project" value="UniProtKB-SubCell"/>
</dbReference>
<evidence type="ECO:0000256" key="6">
    <source>
        <dbReference type="SAM" id="Phobius"/>
    </source>
</evidence>
<evidence type="ECO:0000256" key="1">
    <source>
        <dbReference type="ARBA" id="ARBA00004141"/>
    </source>
</evidence>
<accession>A0A0W0GC30</accession>
<feature type="transmembrane region" description="Helical" evidence="6">
    <location>
        <begin position="185"/>
        <end position="205"/>
    </location>
</feature>
<dbReference type="AlphaFoldDB" id="A0A0W0GC30"/>
<dbReference type="InterPro" id="IPR008253">
    <property type="entry name" value="Marvel"/>
</dbReference>
<evidence type="ECO:0000256" key="5">
    <source>
        <dbReference type="SAM" id="MobiDB-lite"/>
    </source>
</evidence>
<feature type="compositionally biased region" description="Polar residues" evidence="5">
    <location>
        <begin position="349"/>
        <end position="364"/>
    </location>
</feature>
<sequence>MTFLDRVKDGLDKITPSSRPPKSSLSGGIGSGGHVGFEDDMIISKPAIVFHASQIFFNFLAMACFASVAAFQSKWDVGPSGLTGFTLFLTISGMLFSAFILAIPVAYEKYDKFVRLARGLKEVRVGFILTGTGTTASLLIAFIVTISAWTQPGCKNPDNDPNANKGDDFKKGLSGWCNTKKAGAIFLWLAFVFWGASLVLLILQWRQGKLLGPRDPPFQHPTDMDDAHEDDDEEASYHHIPPTQPANSAAGTSTPPNPFTDSNRYSAVSSAPTSSGPYTSTAYSSTPVAAGRPSMDVYGAFSDPAPTGFGSNTPTRTSGAAPTLPEPDLGPQVSRTMQYADPYAAIRANIQQTNQPSTTSSPYGDSNVPPSYESYTGYR</sequence>
<keyword evidence="3 6" id="KW-1133">Transmembrane helix</keyword>
<feature type="region of interest" description="Disordered" evidence="5">
    <location>
        <begin position="1"/>
        <end position="29"/>
    </location>
</feature>
<evidence type="ECO:0000256" key="2">
    <source>
        <dbReference type="ARBA" id="ARBA00022692"/>
    </source>
</evidence>
<comment type="subcellular location">
    <subcellularLocation>
        <location evidence="1">Membrane</location>
        <topology evidence="1">Multi-pass membrane protein</topology>
    </subcellularLocation>
</comment>
<feature type="compositionally biased region" description="Polar residues" evidence="5">
    <location>
        <begin position="309"/>
        <end position="320"/>
    </location>
</feature>
<gene>
    <name evidence="8" type="ORF">WG66_1305</name>
</gene>
<evidence type="ECO:0000256" key="4">
    <source>
        <dbReference type="ARBA" id="ARBA00023136"/>
    </source>
</evidence>
<dbReference type="Pfam" id="PF01284">
    <property type="entry name" value="MARVEL"/>
    <property type="match status" value="1"/>
</dbReference>
<comment type="caution">
    <text evidence="8">The sequence shown here is derived from an EMBL/GenBank/DDBJ whole genome shotgun (WGS) entry which is preliminary data.</text>
</comment>
<dbReference type="EMBL" id="LATX01000493">
    <property type="protein sequence ID" value="KTB46117.1"/>
    <property type="molecule type" value="Genomic_DNA"/>
</dbReference>
<feature type="domain" description="MARVEL" evidence="7">
    <location>
        <begin position="46"/>
        <end position="200"/>
    </location>
</feature>
<feature type="compositionally biased region" description="Acidic residues" evidence="5">
    <location>
        <begin position="224"/>
        <end position="234"/>
    </location>
</feature>
<evidence type="ECO:0000259" key="7">
    <source>
        <dbReference type="Pfam" id="PF01284"/>
    </source>
</evidence>
<evidence type="ECO:0000256" key="3">
    <source>
        <dbReference type="ARBA" id="ARBA00022989"/>
    </source>
</evidence>
<feature type="region of interest" description="Disordered" evidence="5">
    <location>
        <begin position="214"/>
        <end position="331"/>
    </location>
</feature>
<evidence type="ECO:0000313" key="9">
    <source>
        <dbReference type="Proteomes" id="UP000054988"/>
    </source>
</evidence>
<proteinExistence type="predicted"/>
<feature type="region of interest" description="Disordered" evidence="5">
    <location>
        <begin position="349"/>
        <end position="379"/>
    </location>
</feature>